<evidence type="ECO:0000313" key="9">
    <source>
        <dbReference type="EMBL" id="KAK4199753.1"/>
    </source>
</evidence>
<keyword evidence="3 6" id="KW-0479">Metal-binding</keyword>
<comment type="similarity">
    <text evidence="2 7">Belongs to the cytochrome P450 family.</text>
</comment>
<reference evidence="9" key="1">
    <citation type="journal article" date="2023" name="Mol. Phylogenet. Evol.">
        <title>Genome-scale phylogeny and comparative genomics of the fungal order Sordariales.</title>
        <authorList>
            <person name="Hensen N."/>
            <person name="Bonometti L."/>
            <person name="Westerberg I."/>
            <person name="Brannstrom I.O."/>
            <person name="Guillou S."/>
            <person name="Cros-Aarteil S."/>
            <person name="Calhoun S."/>
            <person name="Haridas S."/>
            <person name="Kuo A."/>
            <person name="Mondo S."/>
            <person name="Pangilinan J."/>
            <person name="Riley R."/>
            <person name="LaButti K."/>
            <person name="Andreopoulos B."/>
            <person name="Lipzen A."/>
            <person name="Chen C."/>
            <person name="Yan M."/>
            <person name="Daum C."/>
            <person name="Ng V."/>
            <person name="Clum A."/>
            <person name="Steindorff A."/>
            <person name="Ohm R.A."/>
            <person name="Martin F."/>
            <person name="Silar P."/>
            <person name="Natvig D.O."/>
            <person name="Lalanne C."/>
            <person name="Gautier V."/>
            <person name="Ament-Velasquez S.L."/>
            <person name="Kruys A."/>
            <person name="Hutchinson M.I."/>
            <person name="Powell A.J."/>
            <person name="Barry K."/>
            <person name="Miller A.N."/>
            <person name="Grigoriev I.V."/>
            <person name="Debuchy R."/>
            <person name="Gladieux P."/>
            <person name="Hiltunen Thoren M."/>
            <person name="Johannesson H."/>
        </authorList>
    </citation>
    <scope>NUCLEOTIDE SEQUENCE</scope>
    <source>
        <strain evidence="9">CBS 315.58</strain>
    </source>
</reference>
<evidence type="ECO:0000256" key="7">
    <source>
        <dbReference type="RuleBase" id="RU000461"/>
    </source>
</evidence>
<dbReference type="PANTHER" id="PTHR47582">
    <property type="entry name" value="P450, PUTATIVE (EUROFUNG)-RELATED"/>
    <property type="match status" value="1"/>
</dbReference>
<dbReference type="GO" id="GO:0004497">
    <property type="term" value="F:monooxygenase activity"/>
    <property type="evidence" value="ECO:0007669"/>
    <property type="project" value="UniProtKB-KW"/>
</dbReference>
<gene>
    <name evidence="9" type="ORF">QBC40DRAFT_202191</name>
</gene>
<dbReference type="GO" id="GO:0005506">
    <property type="term" value="F:iron ion binding"/>
    <property type="evidence" value="ECO:0007669"/>
    <property type="project" value="InterPro"/>
</dbReference>
<keyword evidence="8" id="KW-0472">Membrane</keyword>
<dbReference type="CDD" id="cd11040">
    <property type="entry name" value="CYP7_CYP8-like"/>
    <property type="match status" value="1"/>
</dbReference>
<keyword evidence="6 7" id="KW-0349">Heme</keyword>
<proteinExistence type="inferred from homology"/>
<sequence length="535" mass="59268">MAWNTTSIFTKSAHASPLPLPVLNNPFNPFSSLLITTLVTLVLTTYALLYHLQTTPLSRHEPPIIPSRLPFFGHILGMLLHGGRYVKNIGLNNPHLPIFTLPLPHSRIYIITSPTLALPIQRLPPKLLSFTPLVPSLTRLVLNLSPSTVKILTQNLDPLPGEKKGFLAEMHEHITQHLAPSAGGEMSILLSSLTRHLATAVVNYSTPEKEIDLLPWIRHLVASATANCFYGTQNPLATDPGLEKAFWDFDGGLGGLLLGIFPSLTARRAHLGREKLVTAFEAWLTSNKHHSTDVPPIVKERIQIALRHGFTPNAIARSEVSFLFAGIVNTATTGFWGVLHVCFDGDLLRDIREELGVDRETERIVWGGKKEKKLLGAVVSECLRMNSDTYSTRVVVPGEGVEVDVKEKKYWFKGGAIVQISGGTIHSSKNNWGEDVHEFKPERFLTGGVNYKNFRAFGGGKTLCPGRHFAVAVVRLLIAMVVTRFEIEVLGERLPGKEDGVLPVHVLEPKERVMVRVRVRDEREFGELETIGKES</sequence>
<evidence type="ECO:0000256" key="1">
    <source>
        <dbReference type="ARBA" id="ARBA00001971"/>
    </source>
</evidence>
<evidence type="ECO:0000256" key="6">
    <source>
        <dbReference type="PIRSR" id="PIRSR602403-1"/>
    </source>
</evidence>
<accession>A0AAN6XGJ6</accession>
<dbReference type="PROSITE" id="PS00086">
    <property type="entry name" value="CYTOCHROME_P450"/>
    <property type="match status" value="1"/>
</dbReference>
<feature type="non-terminal residue" evidence="9">
    <location>
        <position position="535"/>
    </location>
</feature>
<dbReference type="PANTHER" id="PTHR47582:SF1">
    <property type="entry name" value="P450, PUTATIVE (EUROFUNG)-RELATED"/>
    <property type="match status" value="1"/>
</dbReference>
<dbReference type="Proteomes" id="UP001303160">
    <property type="component" value="Unassembled WGS sequence"/>
</dbReference>
<dbReference type="InterPro" id="IPR001128">
    <property type="entry name" value="Cyt_P450"/>
</dbReference>
<keyword evidence="4 6" id="KW-0408">Iron</keyword>
<keyword evidence="8" id="KW-1133">Transmembrane helix</keyword>
<dbReference type="InterPro" id="IPR017972">
    <property type="entry name" value="Cyt_P450_CS"/>
</dbReference>
<feature type="binding site" description="axial binding residue" evidence="6">
    <location>
        <position position="464"/>
    </location>
    <ligand>
        <name>heme</name>
        <dbReference type="ChEBI" id="CHEBI:30413"/>
    </ligand>
    <ligandPart>
        <name>Fe</name>
        <dbReference type="ChEBI" id="CHEBI:18248"/>
    </ligandPart>
</feature>
<dbReference type="InterPro" id="IPR002403">
    <property type="entry name" value="Cyt_P450_E_grp-IV"/>
</dbReference>
<evidence type="ECO:0000256" key="5">
    <source>
        <dbReference type="ARBA" id="ARBA00023033"/>
    </source>
</evidence>
<comment type="caution">
    <text evidence="9">The sequence shown here is derived from an EMBL/GenBank/DDBJ whole genome shotgun (WGS) entry which is preliminary data.</text>
</comment>
<keyword evidence="10" id="KW-1185">Reference proteome</keyword>
<dbReference type="InterPro" id="IPR053007">
    <property type="entry name" value="CYP450_monoxygenase_sec-met"/>
</dbReference>
<evidence type="ECO:0000313" key="10">
    <source>
        <dbReference type="Proteomes" id="UP001303160"/>
    </source>
</evidence>
<keyword evidence="5 7" id="KW-0503">Monooxygenase</keyword>
<dbReference type="GO" id="GO:0020037">
    <property type="term" value="F:heme binding"/>
    <property type="evidence" value="ECO:0007669"/>
    <property type="project" value="InterPro"/>
</dbReference>
<dbReference type="SUPFAM" id="SSF48264">
    <property type="entry name" value="Cytochrome P450"/>
    <property type="match status" value="1"/>
</dbReference>
<evidence type="ECO:0000256" key="4">
    <source>
        <dbReference type="ARBA" id="ARBA00023004"/>
    </source>
</evidence>
<dbReference type="GO" id="GO:0016705">
    <property type="term" value="F:oxidoreductase activity, acting on paired donors, with incorporation or reduction of molecular oxygen"/>
    <property type="evidence" value="ECO:0007669"/>
    <property type="project" value="InterPro"/>
</dbReference>
<reference evidence="9" key="2">
    <citation type="submission" date="2023-05" db="EMBL/GenBank/DDBJ databases">
        <authorList>
            <consortium name="Lawrence Berkeley National Laboratory"/>
            <person name="Steindorff A."/>
            <person name="Hensen N."/>
            <person name="Bonometti L."/>
            <person name="Westerberg I."/>
            <person name="Brannstrom I.O."/>
            <person name="Guillou S."/>
            <person name="Cros-Aarteil S."/>
            <person name="Calhoun S."/>
            <person name="Haridas S."/>
            <person name="Kuo A."/>
            <person name="Mondo S."/>
            <person name="Pangilinan J."/>
            <person name="Riley R."/>
            <person name="Labutti K."/>
            <person name="Andreopoulos B."/>
            <person name="Lipzen A."/>
            <person name="Chen C."/>
            <person name="Yanf M."/>
            <person name="Daum C."/>
            <person name="Ng V."/>
            <person name="Clum A."/>
            <person name="Ohm R."/>
            <person name="Martin F."/>
            <person name="Silar P."/>
            <person name="Natvig D."/>
            <person name="Lalanne C."/>
            <person name="Gautier V."/>
            <person name="Ament-Velasquez S.L."/>
            <person name="Kruys A."/>
            <person name="Hutchinson M.I."/>
            <person name="Powell A.J."/>
            <person name="Barry K."/>
            <person name="Miller A.N."/>
            <person name="Grigoriev I.V."/>
            <person name="Debuchy R."/>
            <person name="Gladieux P."/>
            <person name="Thoren M.H."/>
            <person name="Johannesson H."/>
        </authorList>
    </citation>
    <scope>NUCLEOTIDE SEQUENCE</scope>
    <source>
        <strain evidence="9">CBS 315.58</strain>
    </source>
</reference>
<protein>
    <submittedName>
        <fullName evidence="9">Cytochrome P450 E-class, group IV</fullName>
    </submittedName>
</protein>
<organism evidence="9 10">
    <name type="scientific">Triangularia verruculosa</name>
    <dbReference type="NCBI Taxonomy" id="2587418"/>
    <lineage>
        <taxon>Eukaryota</taxon>
        <taxon>Fungi</taxon>
        <taxon>Dikarya</taxon>
        <taxon>Ascomycota</taxon>
        <taxon>Pezizomycotina</taxon>
        <taxon>Sordariomycetes</taxon>
        <taxon>Sordariomycetidae</taxon>
        <taxon>Sordariales</taxon>
        <taxon>Podosporaceae</taxon>
        <taxon>Triangularia</taxon>
    </lineage>
</organism>
<keyword evidence="7" id="KW-0560">Oxidoreductase</keyword>
<dbReference type="InterPro" id="IPR036396">
    <property type="entry name" value="Cyt_P450_sf"/>
</dbReference>
<name>A0AAN6XGJ6_9PEZI</name>
<evidence type="ECO:0000256" key="2">
    <source>
        <dbReference type="ARBA" id="ARBA00010617"/>
    </source>
</evidence>
<evidence type="ECO:0000256" key="8">
    <source>
        <dbReference type="SAM" id="Phobius"/>
    </source>
</evidence>
<dbReference type="AlphaFoldDB" id="A0AAN6XGJ6"/>
<evidence type="ECO:0000256" key="3">
    <source>
        <dbReference type="ARBA" id="ARBA00022723"/>
    </source>
</evidence>
<keyword evidence="8" id="KW-0812">Transmembrane</keyword>
<dbReference type="Gene3D" id="1.10.630.10">
    <property type="entry name" value="Cytochrome P450"/>
    <property type="match status" value="1"/>
</dbReference>
<dbReference type="PRINTS" id="PR00465">
    <property type="entry name" value="EP450IV"/>
</dbReference>
<comment type="cofactor">
    <cofactor evidence="1 6">
        <name>heme</name>
        <dbReference type="ChEBI" id="CHEBI:30413"/>
    </cofactor>
</comment>
<feature type="transmembrane region" description="Helical" evidence="8">
    <location>
        <begin position="30"/>
        <end position="49"/>
    </location>
</feature>
<dbReference type="Pfam" id="PF00067">
    <property type="entry name" value="p450"/>
    <property type="match status" value="1"/>
</dbReference>
<dbReference type="EMBL" id="MU863928">
    <property type="protein sequence ID" value="KAK4199753.1"/>
    <property type="molecule type" value="Genomic_DNA"/>
</dbReference>